<organism evidence="2 3">
    <name type="scientific">Vigna angularis var. angularis</name>
    <dbReference type="NCBI Taxonomy" id="157739"/>
    <lineage>
        <taxon>Eukaryota</taxon>
        <taxon>Viridiplantae</taxon>
        <taxon>Streptophyta</taxon>
        <taxon>Embryophyta</taxon>
        <taxon>Tracheophyta</taxon>
        <taxon>Spermatophyta</taxon>
        <taxon>Magnoliopsida</taxon>
        <taxon>eudicotyledons</taxon>
        <taxon>Gunneridae</taxon>
        <taxon>Pentapetalae</taxon>
        <taxon>rosids</taxon>
        <taxon>fabids</taxon>
        <taxon>Fabales</taxon>
        <taxon>Fabaceae</taxon>
        <taxon>Papilionoideae</taxon>
        <taxon>50 kb inversion clade</taxon>
        <taxon>NPAAA clade</taxon>
        <taxon>indigoferoid/millettioid clade</taxon>
        <taxon>Phaseoleae</taxon>
        <taxon>Vigna</taxon>
    </lineage>
</organism>
<name>A0A0S3RJV2_PHAAN</name>
<dbReference type="AlphaFoldDB" id="A0A0S3RJV2"/>
<accession>A0A0S3RJV2</accession>
<evidence type="ECO:0000256" key="1">
    <source>
        <dbReference type="SAM" id="MobiDB-lite"/>
    </source>
</evidence>
<dbReference type="Proteomes" id="UP000291084">
    <property type="component" value="Chromosome 3"/>
</dbReference>
<proteinExistence type="predicted"/>
<protein>
    <submittedName>
        <fullName evidence="2">Uncharacterized protein</fullName>
    </submittedName>
</protein>
<evidence type="ECO:0000313" key="2">
    <source>
        <dbReference type="EMBL" id="BAT80874.1"/>
    </source>
</evidence>
<reference evidence="2 3" key="1">
    <citation type="journal article" date="2015" name="Sci. Rep.">
        <title>The power of single molecule real-time sequencing technology in the de novo assembly of a eukaryotic genome.</title>
        <authorList>
            <person name="Sakai H."/>
            <person name="Naito K."/>
            <person name="Ogiso-Tanaka E."/>
            <person name="Takahashi Y."/>
            <person name="Iseki K."/>
            <person name="Muto C."/>
            <person name="Satou K."/>
            <person name="Teruya K."/>
            <person name="Shiroma A."/>
            <person name="Shimoji M."/>
            <person name="Hirano T."/>
            <person name="Itoh T."/>
            <person name="Kaga A."/>
            <person name="Tomooka N."/>
        </authorList>
    </citation>
    <scope>NUCLEOTIDE SEQUENCE [LARGE SCALE GENOMIC DNA]</scope>
    <source>
        <strain evidence="3">cv. Shumari</strain>
    </source>
</reference>
<evidence type="ECO:0000313" key="3">
    <source>
        <dbReference type="Proteomes" id="UP000291084"/>
    </source>
</evidence>
<gene>
    <name evidence="2" type="primary">Vigan.03G049000</name>
    <name evidence="2" type="ORF">VIGAN_03049000</name>
</gene>
<sequence>MTSKKKSTQERYIPSTPKQTDIKLQPETLHNEKGCFTRKKCNQPSCFIPSRVSIISRTSLRRFRSNSGSLVHSLSMTSFQSAKTFSVVGPIETSSAFSSNSEELKALKRYSNNTETISEEKEEYN</sequence>
<feature type="region of interest" description="Disordered" evidence="1">
    <location>
        <begin position="1"/>
        <end position="20"/>
    </location>
</feature>
<keyword evidence="3" id="KW-1185">Reference proteome</keyword>
<dbReference type="EMBL" id="AP015036">
    <property type="protein sequence ID" value="BAT80874.1"/>
    <property type="molecule type" value="Genomic_DNA"/>
</dbReference>